<evidence type="ECO:0000256" key="3">
    <source>
        <dbReference type="ARBA" id="ARBA00022737"/>
    </source>
</evidence>
<keyword evidence="2" id="KW-0479">Metal-binding</keyword>
<organism evidence="9 10">
    <name type="scientific">Pararge aegeria aegeria</name>
    <dbReference type="NCBI Taxonomy" id="348720"/>
    <lineage>
        <taxon>Eukaryota</taxon>
        <taxon>Metazoa</taxon>
        <taxon>Ecdysozoa</taxon>
        <taxon>Arthropoda</taxon>
        <taxon>Hexapoda</taxon>
        <taxon>Insecta</taxon>
        <taxon>Pterygota</taxon>
        <taxon>Neoptera</taxon>
        <taxon>Endopterygota</taxon>
        <taxon>Lepidoptera</taxon>
        <taxon>Glossata</taxon>
        <taxon>Ditrysia</taxon>
        <taxon>Papilionoidea</taxon>
        <taxon>Nymphalidae</taxon>
        <taxon>Satyrinae</taxon>
        <taxon>Satyrini</taxon>
        <taxon>Parargina</taxon>
        <taxon>Pararge</taxon>
    </lineage>
</organism>
<dbReference type="PROSITE" id="PS00028">
    <property type="entry name" value="ZINC_FINGER_C2H2_1"/>
    <property type="match status" value="9"/>
</dbReference>
<evidence type="ECO:0000256" key="2">
    <source>
        <dbReference type="ARBA" id="ARBA00022723"/>
    </source>
</evidence>
<feature type="domain" description="C2H2-type" evidence="8">
    <location>
        <begin position="475"/>
        <end position="502"/>
    </location>
</feature>
<evidence type="ECO:0000313" key="10">
    <source>
        <dbReference type="Proteomes" id="UP000838756"/>
    </source>
</evidence>
<evidence type="ECO:0000256" key="4">
    <source>
        <dbReference type="ARBA" id="ARBA00022771"/>
    </source>
</evidence>
<feature type="domain" description="C2H2-type" evidence="8">
    <location>
        <begin position="670"/>
        <end position="697"/>
    </location>
</feature>
<keyword evidence="6" id="KW-0539">Nucleus</keyword>
<feature type="domain" description="C2H2-type" evidence="8">
    <location>
        <begin position="449"/>
        <end position="472"/>
    </location>
</feature>
<dbReference type="Gene3D" id="3.30.160.60">
    <property type="entry name" value="Classic Zinc Finger"/>
    <property type="match status" value="5"/>
</dbReference>
<dbReference type="Pfam" id="PF00096">
    <property type="entry name" value="zf-C2H2"/>
    <property type="match status" value="2"/>
</dbReference>
<dbReference type="PROSITE" id="PS50157">
    <property type="entry name" value="ZINC_FINGER_C2H2_2"/>
    <property type="match status" value="9"/>
</dbReference>
<keyword evidence="4 7" id="KW-0863">Zinc-finger</keyword>
<dbReference type="GO" id="GO:0008270">
    <property type="term" value="F:zinc ion binding"/>
    <property type="evidence" value="ECO:0007669"/>
    <property type="project" value="UniProtKB-KW"/>
</dbReference>
<evidence type="ECO:0000256" key="7">
    <source>
        <dbReference type="PROSITE-ProRule" id="PRU00042"/>
    </source>
</evidence>
<dbReference type="InterPro" id="IPR013087">
    <property type="entry name" value="Znf_C2H2_type"/>
</dbReference>
<comment type="subcellular location">
    <subcellularLocation>
        <location evidence="1">Nucleus</location>
    </subcellularLocation>
</comment>
<dbReference type="SUPFAM" id="SSF57667">
    <property type="entry name" value="beta-beta-alpha zinc fingers"/>
    <property type="match status" value="3"/>
</dbReference>
<dbReference type="PANTHER" id="PTHR24376:SF235">
    <property type="entry name" value="C2H2-TYPE DOMAIN-CONTAINING PROTEIN"/>
    <property type="match status" value="1"/>
</dbReference>
<evidence type="ECO:0000256" key="1">
    <source>
        <dbReference type="ARBA" id="ARBA00004123"/>
    </source>
</evidence>
<feature type="domain" description="C2H2-type" evidence="8">
    <location>
        <begin position="759"/>
        <end position="787"/>
    </location>
</feature>
<dbReference type="Pfam" id="PF13894">
    <property type="entry name" value="zf-C2H2_4"/>
    <property type="match status" value="1"/>
</dbReference>
<dbReference type="GO" id="GO:0005634">
    <property type="term" value="C:nucleus"/>
    <property type="evidence" value="ECO:0007669"/>
    <property type="project" value="UniProtKB-SubCell"/>
</dbReference>
<feature type="domain" description="C2H2-type" evidence="8">
    <location>
        <begin position="643"/>
        <end position="665"/>
    </location>
</feature>
<name>A0A8S4RTB2_9NEOP</name>
<dbReference type="AlphaFoldDB" id="A0A8S4RTB2"/>
<sequence>MTEFDFKTLQTKTRPKVLCGSSVQFSISTFIPICDYRDATAIFLSFLVSRCETSAKRVVIYPKMDEAEIIISESDAEYPVLLLPKKCTMLETNCEATDNVYINLNISSQDRQGNEMNIYSGFCNVKIIDSDVDVLHEMDNNQFDTDNVLGEITLPDCNDVYNENQSEMLIDPTNNPYVNNDYDVKEADENYSVYQAHREHITVRHHNTYITQNVYNYNEAVHYSPFMEFEHKKFGRVQMSEMNPQPSDPGLDEELECGVFLSQLPEEIMLANESKAREEMKYIDLPTENDAIKQLMSSDMQTMSKQQRTILYLGHNSHYGQTIQKISVNDPKVKCIETGNDHNDAAFDDNPSQKKYQCEKCKQIFYQIAAFKQHIQVNHSYKSAAASWSKPSDIGFMCSECGKHLKTREKFEFHCMAHGDPDLECNKCHKVFASKFTLRNHNKIHQRKHKCTYCKKGFHTFKDLKYHLANMHFVFKCGSCEFSSTKHSELVEHKKGHKTSEADASDSEVTLSLEDWTDGAAATTGEDFSIVTYEKVPPKQEIQDPDSVIAKVMSNEIFLLHTKKARKFRKYNKTCGVCCKPFDRVSDLKRHLIEHVIRSTLAKTPVNKNGTLTIHCEVCQAQTFSRIDRYKAHLREHAKLTIYKCIFCDKSFSDSSNFSKHKKIHGTTFFQCDLCQRKFNSKKTLTQHMEYHNKNTPLMCCYCERQFHFPSILKRHIKIAHIRENLSRSKCRFCERCFKTLKEKWDHEWTVHNVRKMIVDCLICGSKFRKYSELKRHCKEFHEMEIPPARSYIFFTEMGDQSITKSLSIFQFKWYKTVCYSGLPFTVCPERLMPDFTNDEQGNTLSKEIPSQLPAHGIRLFSKGLKGYGWPEWEFWPLTRGLGDHRDKKAFGELFPPDKPKRAQCKENTGVFLGDPGASQIFAE</sequence>
<evidence type="ECO:0000256" key="6">
    <source>
        <dbReference type="ARBA" id="ARBA00023242"/>
    </source>
</evidence>
<dbReference type="InterPro" id="IPR036236">
    <property type="entry name" value="Znf_C2H2_sf"/>
</dbReference>
<evidence type="ECO:0000256" key="5">
    <source>
        <dbReference type="ARBA" id="ARBA00022833"/>
    </source>
</evidence>
<feature type="domain" description="C2H2-type" evidence="8">
    <location>
        <begin position="356"/>
        <end position="384"/>
    </location>
</feature>
<accession>A0A8S4RTB2</accession>
<feature type="domain" description="C2H2-type" evidence="8">
    <location>
        <begin position="698"/>
        <end position="726"/>
    </location>
</feature>
<evidence type="ECO:0000313" key="9">
    <source>
        <dbReference type="EMBL" id="CAH2241612.1"/>
    </source>
</evidence>
<dbReference type="OrthoDB" id="6105938at2759"/>
<dbReference type="PANTHER" id="PTHR24376">
    <property type="entry name" value="ZINC FINGER PROTEIN"/>
    <property type="match status" value="1"/>
</dbReference>
<evidence type="ECO:0000259" key="8">
    <source>
        <dbReference type="PROSITE" id="PS50157"/>
    </source>
</evidence>
<reference evidence="9" key="1">
    <citation type="submission" date="2022-03" db="EMBL/GenBank/DDBJ databases">
        <authorList>
            <person name="Lindestad O."/>
        </authorList>
    </citation>
    <scope>NUCLEOTIDE SEQUENCE</scope>
</reference>
<dbReference type="SMART" id="SM00355">
    <property type="entry name" value="ZnF_C2H2"/>
    <property type="match status" value="12"/>
</dbReference>
<keyword evidence="5" id="KW-0862">Zinc</keyword>
<keyword evidence="10" id="KW-1185">Reference proteome</keyword>
<gene>
    <name evidence="9" type="primary">jg3944</name>
    <name evidence="9" type="ORF">PAEG_LOCUS18035</name>
</gene>
<feature type="domain" description="C2H2-type" evidence="8">
    <location>
        <begin position="423"/>
        <end position="450"/>
    </location>
</feature>
<protein>
    <submittedName>
        <fullName evidence="9">Jg3944 protein</fullName>
    </submittedName>
</protein>
<comment type="caution">
    <text evidence="9">The sequence shown here is derived from an EMBL/GenBank/DDBJ whole genome shotgun (WGS) entry which is preliminary data.</text>
</comment>
<dbReference type="EMBL" id="CAKXAJ010025582">
    <property type="protein sequence ID" value="CAH2241612.1"/>
    <property type="molecule type" value="Genomic_DNA"/>
</dbReference>
<dbReference type="Proteomes" id="UP000838756">
    <property type="component" value="Unassembled WGS sequence"/>
</dbReference>
<keyword evidence="3" id="KW-0677">Repeat</keyword>
<proteinExistence type="predicted"/>
<feature type="domain" description="C2H2-type" evidence="8">
    <location>
        <begin position="396"/>
        <end position="418"/>
    </location>
</feature>